<reference evidence="1" key="1">
    <citation type="submission" date="2021-12" db="EMBL/GenBank/DDBJ databases">
        <authorList>
            <person name="King R."/>
        </authorList>
    </citation>
    <scope>NUCLEOTIDE SEQUENCE</scope>
</reference>
<gene>
    <name evidence="1" type="ORF">BEMITA_LOCUS440</name>
</gene>
<evidence type="ECO:0000313" key="1">
    <source>
        <dbReference type="EMBL" id="CAH0380721.1"/>
    </source>
</evidence>
<sequence length="139" mass="15808">MTSAKHSRSWAPGFLSPKRPDSTLRSYVNYIHIPKTALKDVGEVRWWLFSKKQCQDENLPPTRGALDPVSLKAHLQASVRHQALKKNPELPPAFDCGWKKTEENFEPIACIRPCVSEVAMELSLHKNVARQLAHVERTI</sequence>
<protein>
    <submittedName>
        <fullName evidence="1">Uncharacterized protein</fullName>
    </submittedName>
</protein>
<dbReference type="EMBL" id="OU963862">
    <property type="protein sequence ID" value="CAH0380721.1"/>
    <property type="molecule type" value="Genomic_DNA"/>
</dbReference>
<proteinExistence type="predicted"/>
<dbReference type="Proteomes" id="UP001152759">
    <property type="component" value="Chromosome 1"/>
</dbReference>
<accession>A0A9N9ZZ89</accession>
<dbReference type="AlphaFoldDB" id="A0A9N9ZZ89"/>
<keyword evidence="2" id="KW-1185">Reference proteome</keyword>
<name>A0A9N9ZZ89_BEMTA</name>
<evidence type="ECO:0000313" key="2">
    <source>
        <dbReference type="Proteomes" id="UP001152759"/>
    </source>
</evidence>
<organism evidence="1 2">
    <name type="scientific">Bemisia tabaci</name>
    <name type="common">Sweetpotato whitefly</name>
    <name type="synonym">Aleurodes tabaci</name>
    <dbReference type="NCBI Taxonomy" id="7038"/>
    <lineage>
        <taxon>Eukaryota</taxon>
        <taxon>Metazoa</taxon>
        <taxon>Ecdysozoa</taxon>
        <taxon>Arthropoda</taxon>
        <taxon>Hexapoda</taxon>
        <taxon>Insecta</taxon>
        <taxon>Pterygota</taxon>
        <taxon>Neoptera</taxon>
        <taxon>Paraneoptera</taxon>
        <taxon>Hemiptera</taxon>
        <taxon>Sternorrhyncha</taxon>
        <taxon>Aleyrodoidea</taxon>
        <taxon>Aleyrodidae</taxon>
        <taxon>Aleyrodinae</taxon>
        <taxon>Bemisia</taxon>
    </lineage>
</organism>